<dbReference type="Pfam" id="PF00183">
    <property type="entry name" value="HSP90"/>
    <property type="match status" value="1"/>
</dbReference>
<organism evidence="3">
    <name type="scientific">Eutreptiella gymnastica</name>
    <dbReference type="NCBI Taxonomy" id="73025"/>
    <lineage>
        <taxon>Eukaryota</taxon>
        <taxon>Discoba</taxon>
        <taxon>Euglenozoa</taxon>
        <taxon>Euglenida</taxon>
        <taxon>Spirocuta</taxon>
        <taxon>Euglenophyceae</taxon>
        <taxon>Eutreptiales</taxon>
        <taxon>Eutreptiaceae</taxon>
        <taxon>Eutreptiella</taxon>
    </lineage>
</organism>
<dbReference type="SUPFAM" id="SSF54211">
    <property type="entry name" value="Ribosomal protein S5 domain 2-like"/>
    <property type="match status" value="1"/>
</dbReference>
<dbReference type="GO" id="GO:0016887">
    <property type="term" value="F:ATP hydrolysis activity"/>
    <property type="evidence" value="ECO:0007669"/>
    <property type="project" value="InterPro"/>
</dbReference>
<gene>
    <name evidence="3" type="ORF">EGYM00392_LOCUS10767</name>
</gene>
<keyword evidence="2" id="KW-0143">Chaperone</keyword>
<dbReference type="PANTHER" id="PTHR11528">
    <property type="entry name" value="HEAT SHOCK PROTEIN 90 FAMILY MEMBER"/>
    <property type="match status" value="1"/>
</dbReference>
<dbReference type="EMBL" id="HBGA01029309">
    <property type="protein sequence ID" value="CAD8999694.1"/>
    <property type="molecule type" value="Transcribed_RNA"/>
</dbReference>
<evidence type="ECO:0000313" key="3">
    <source>
        <dbReference type="EMBL" id="CAD8999694.1"/>
    </source>
</evidence>
<proteinExistence type="inferred from homology"/>
<dbReference type="GO" id="GO:0005524">
    <property type="term" value="F:ATP binding"/>
    <property type="evidence" value="ECO:0007669"/>
    <property type="project" value="InterPro"/>
</dbReference>
<evidence type="ECO:0000256" key="2">
    <source>
        <dbReference type="ARBA" id="ARBA00023186"/>
    </source>
</evidence>
<dbReference type="InterPro" id="IPR001404">
    <property type="entry name" value="Hsp90_fam"/>
</dbReference>
<dbReference type="Gene3D" id="3.30.230.80">
    <property type="match status" value="1"/>
</dbReference>
<dbReference type="GO" id="GO:0140662">
    <property type="term" value="F:ATP-dependent protein folding chaperone"/>
    <property type="evidence" value="ECO:0007669"/>
    <property type="project" value="InterPro"/>
</dbReference>
<sequence length="104" mass="12233">MSHDWEDHPAVKHFSVKGQRELRAILFRSKRAPFDLFETQRKKNNIKLYVCRVIIIGNCEDITPEWFFFTKGIVDSEDLPLNISRQQLQPDQSSMIRLPMVSEA</sequence>
<dbReference type="AlphaFoldDB" id="A0A7S1I3G0"/>
<reference evidence="3" key="1">
    <citation type="submission" date="2021-01" db="EMBL/GenBank/DDBJ databases">
        <authorList>
            <person name="Corre E."/>
            <person name="Pelletier E."/>
            <person name="Niang G."/>
            <person name="Scheremetjew M."/>
            <person name="Finn R."/>
            <person name="Kale V."/>
            <person name="Holt S."/>
            <person name="Cochrane G."/>
            <person name="Meng A."/>
            <person name="Brown T."/>
            <person name="Cohen L."/>
        </authorList>
    </citation>
    <scope>NUCLEOTIDE SEQUENCE</scope>
    <source>
        <strain evidence="3">NIES-381</strain>
    </source>
</reference>
<comment type="similarity">
    <text evidence="1">Belongs to the heat shock protein 90 family.</text>
</comment>
<protein>
    <submittedName>
        <fullName evidence="3">Uncharacterized protein</fullName>
    </submittedName>
</protein>
<dbReference type="GO" id="GO:0051082">
    <property type="term" value="F:unfolded protein binding"/>
    <property type="evidence" value="ECO:0007669"/>
    <property type="project" value="InterPro"/>
</dbReference>
<name>A0A7S1I3G0_9EUGL</name>
<dbReference type="InterPro" id="IPR020568">
    <property type="entry name" value="Ribosomal_Su5_D2-typ_SF"/>
</dbReference>
<evidence type="ECO:0000256" key="1">
    <source>
        <dbReference type="ARBA" id="ARBA00008239"/>
    </source>
</evidence>
<accession>A0A7S1I3G0</accession>